<dbReference type="InterPro" id="IPR050317">
    <property type="entry name" value="Plant_Fungal_Acyltransferase"/>
</dbReference>
<evidence type="ECO:0000256" key="1">
    <source>
        <dbReference type="ARBA" id="ARBA00009861"/>
    </source>
</evidence>
<dbReference type="PANTHER" id="PTHR31642">
    <property type="entry name" value="TRICHOTHECENE 3-O-ACETYLTRANSFERASE"/>
    <property type="match status" value="1"/>
</dbReference>
<evidence type="ECO:0000256" key="2">
    <source>
        <dbReference type="ARBA" id="ARBA00022679"/>
    </source>
</evidence>
<sequence length="505" mass="56748">MGLGLCWGSDVPQAHVYECSPHSSYPMENSSVFSLVERWLYRNSVIFDEGRREFNMATTVLSRNIFLPNFLEFEMEVTVKGYMIFPVQHTPKVTHWISNLDMVQAIFHVPLLFFYKPYGSPQPQVLKEALSKTLVPFYPMAGRLGCDENGRFQTICNAEGVLWIEAETSSVIDYLAGFTPCSQLQNLVPALDCSGDATSYPRFMAQVHAVESVLELQLSTLCDGTTVLHFINSWSEMARGLSQISMPPLIDRNLLRARVPPTPRFHHLEYNPPPSLLGPNNPTPSSVSVFKITQNQLNTLKAKSWEHGNKTNYSIYTILAAYIWRCATKARGLSYDQPTRLLMPTNGRPRLHPPLPSSYLGNVIFMASSIALSGNLQPEPFVNNLGRVHGALARMDNEYLRSVIDYLETLPDIKAARGKPETYQCPSLFINNWSRLPLHDADFGWGRPLYAGPANVVSEGKIFLLPSPTDDGSLSLVACLQTPHMKPFEEHLYQGLMSFDNKKAR</sequence>
<evidence type="ECO:0000313" key="4">
    <source>
        <dbReference type="EMBL" id="KAA3489933.1"/>
    </source>
</evidence>
<keyword evidence="5" id="KW-1185">Reference proteome</keyword>
<dbReference type="Pfam" id="PF02458">
    <property type="entry name" value="Transferase"/>
    <property type="match status" value="1"/>
</dbReference>
<proteinExistence type="inferred from homology"/>
<reference evidence="4" key="1">
    <citation type="submission" date="2019-08" db="EMBL/GenBank/DDBJ databases">
        <authorList>
            <person name="Liu F."/>
        </authorList>
    </citation>
    <scope>NUCLEOTIDE SEQUENCE [LARGE SCALE GENOMIC DNA]</scope>
    <source>
        <strain evidence="4">PA1801</strain>
        <tissue evidence="4">Leaf</tissue>
    </source>
</reference>
<dbReference type="Proteomes" id="UP000325315">
    <property type="component" value="Unassembled WGS sequence"/>
</dbReference>
<evidence type="ECO:0000256" key="3">
    <source>
        <dbReference type="ARBA" id="ARBA00023315"/>
    </source>
</evidence>
<dbReference type="AlphaFoldDB" id="A0A5B6X8B2"/>
<name>A0A5B6X8B2_9ROSI</name>
<dbReference type="Gene3D" id="3.30.559.10">
    <property type="entry name" value="Chloramphenicol acetyltransferase-like domain"/>
    <property type="match status" value="2"/>
</dbReference>
<dbReference type="OrthoDB" id="671439at2759"/>
<accession>A0A5B6X8B2</accession>
<comment type="caution">
    <text evidence="4">The sequence shown here is derived from an EMBL/GenBank/DDBJ whole genome shotgun (WGS) entry which is preliminary data.</text>
</comment>
<dbReference type="SUPFAM" id="SSF52777">
    <property type="entry name" value="CoA-dependent acyltransferases"/>
    <property type="match status" value="1"/>
</dbReference>
<dbReference type="InterPro" id="IPR023213">
    <property type="entry name" value="CAT-like_dom_sf"/>
</dbReference>
<dbReference type="PANTHER" id="PTHR31642:SF188">
    <property type="entry name" value="SHIKIMATE O-HYDROXYCINNAMOYLTRANSFERASE-LIKE"/>
    <property type="match status" value="1"/>
</dbReference>
<organism evidence="4 5">
    <name type="scientific">Gossypium australe</name>
    <dbReference type="NCBI Taxonomy" id="47621"/>
    <lineage>
        <taxon>Eukaryota</taxon>
        <taxon>Viridiplantae</taxon>
        <taxon>Streptophyta</taxon>
        <taxon>Embryophyta</taxon>
        <taxon>Tracheophyta</taxon>
        <taxon>Spermatophyta</taxon>
        <taxon>Magnoliopsida</taxon>
        <taxon>eudicotyledons</taxon>
        <taxon>Gunneridae</taxon>
        <taxon>Pentapetalae</taxon>
        <taxon>rosids</taxon>
        <taxon>malvids</taxon>
        <taxon>Malvales</taxon>
        <taxon>Malvaceae</taxon>
        <taxon>Malvoideae</taxon>
        <taxon>Gossypium</taxon>
    </lineage>
</organism>
<keyword evidence="3" id="KW-0012">Acyltransferase</keyword>
<keyword evidence="2 4" id="KW-0808">Transferase</keyword>
<dbReference type="FunFam" id="3.30.559.10:FF:000008">
    <property type="entry name" value="Tryptamine hydroxycinnamoyl transferase"/>
    <property type="match status" value="1"/>
</dbReference>
<comment type="similarity">
    <text evidence="1">Belongs to the plant acyltransferase family.</text>
</comment>
<gene>
    <name evidence="4" type="ORF">EPI10_033481</name>
</gene>
<evidence type="ECO:0000313" key="5">
    <source>
        <dbReference type="Proteomes" id="UP000325315"/>
    </source>
</evidence>
<protein>
    <submittedName>
        <fullName evidence="4">Shikimate O-hydroxycinnamoyltransferase-like</fullName>
    </submittedName>
</protein>
<dbReference type="EMBL" id="SMMG02000001">
    <property type="protein sequence ID" value="KAA3489933.1"/>
    <property type="molecule type" value="Genomic_DNA"/>
</dbReference>
<dbReference type="GO" id="GO:0016747">
    <property type="term" value="F:acyltransferase activity, transferring groups other than amino-acyl groups"/>
    <property type="evidence" value="ECO:0007669"/>
    <property type="project" value="TreeGrafter"/>
</dbReference>